<dbReference type="AlphaFoldDB" id="A0A2P2P9V2"/>
<dbReference type="EMBL" id="GGEC01071066">
    <property type="protein sequence ID" value="MBX51550.1"/>
    <property type="molecule type" value="Transcribed_RNA"/>
</dbReference>
<name>A0A2P2P9V2_RHIMU</name>
<reference evidence="1" key="1">
    <citation type="submission" date="2018-02" db="EMBL/GenBank/DDBJ databases">
        <title>Rhizophora mucronata_Transcriptome.</title>
        <authorList>
            <person name="Meera S.P."/>
            <person name="Sreeshan A."/>
            <person name="Augustine A."/>
        </authorList>
    </citation>
    <scope>NUCLEOTIDE SEQUENCE</scope>
    <source>
        <tissue evidence="1">Leaf</tissue>
    </source>
</reference>
<evidence type="ECO:0000313" key="1">
    <source>
        <dbReference type="EMBL" id="MBX51550.1"/>
    </source>
</evidence>
<accession>A0A2P2P9V2</accession>
<protein>
    <submittedName>
        <fullName evidence="1">Uncharacterized protein</fullName>
    </submittedName>
</protein>
<organism evidence="1">
    <name type="scientific">Rhizophora mucronata</name>
    <name type="common">Asiatic mangrove</name>
    <dbReference type="NCBI Taxonomy" id="61149"/>
    <lineage>
        <taxon>Eukaryota</taxon>
        <taxon>Viridiplantae</taxon>
        <taxon>Streptophyta</taxon>
        <taxon>Embryophyta</taxon>
        <taxon>Tracheophyta</taxon>
        <taxon>Spermatophyta</taxon>
        <taxon>Magnoliopsida</taxon>
        <taxon>eudicotyledons</taxon>
        <taxon>Gunneridae</taxon>
        <taxon>Pentapetalae</taxon>
        <taxon>rosids</taxon>
        <taxon>fabids</taxon>
        <taxon>Malpighiales</taxon>
        <taxon>Rhizophoraceae</taxon>
        <taxon>Rhizophora</taxon>
    </lineage>
</organism>
<proteinExistence type="predicted"/>
<sequence>MDKGIKRSSTIKTNQISKRKWKIANILVI</sequence>